<reference evidence="1 2" key="1">
    <citation type="submission" date="2022-12" db="EMBL/GenBank/DDBJ databases">
        <title>Chromosome-scale assembly of the Ensete ventricosum genome.</title>
        <authorList>
            <person name="Dussert Y."/>
            <person name="Stocks J."/>
            <person name="Wendawek A."/>
            <person name="Woldeyes F."/>
            <person name="Nichols R.A."/>
            <person name="Borrell J.S."/>
        </authorList>
    </citation>
    <scope>NUCLEOTIDE SEQUENCE [LARGE SCALE GENOMIC DNA]</scope>
    <source>
        <strain evidence="2">cv. Maze</strain>
        <tissue evidence="1">Seeds</tissue>
    </source>
</reference>
<sequence>MAPSPSHYSVTAMVAWLLPPSGTTKYSEHFLITSLKPFGLSHPLSEVGGWKMWIPICSTGCQPPNL</sequence>
<dbReference type="AlphaFoldDB" id="A0AAV8R0H7"/>
<keyword evidence="2" id="KW-1185">Reference proteome</keyword>
<accession>A0AAV8R0H7</accession>
<name>A0AAV8R0H7_ENSVE</name>
<evidence type="ECO:0000313" key="2">
    <source>
        <dbReference type="Proteomes" id="UP001222027"/>
    </source>
</evidence>
<dbReference type="EMBL" id="JAQQAF010000004">
    <property type="protein sequence ID" value="KAJ8491478.1"/>
    <property type="molecule type" value="Genomic_DNA"/>
</dbReference>
<proteinExistence type="predicted"/>
<organism evidence="1 2">
    <name type="scientific">Ensete ventricosum</name>
    <name type="common">Abyssinian banana</name>
    <name type="synonym">Musa ensete</name>
    <dbReference type="NCBI Taxonomy" id="4639"/>
    <lineage>
        <taxon>Eukaryota</taxon>
        <taxon>Viridiplantae</taxon>
        <taxon>Streptophyta</taxon>
        <taxon>Embryophyta</taxon>
        <taxon>Tracheophyta</taxon>
        <taxon>Spermatophyta</taxon>
        <taxon>Magnoliopsida</taxon>
        <taxon>Liliopsida</taxon>
        <taxon>Zingiberales</taxon>
        <taxon>Musaceae</taxon>
        <taxon>Ensete</taxon>
    </lineage>
</organism>
<comment type="caution">
    <text evidence="1">The sequence shown here is derived from an EMBL/GenBank/DDBJ whole genome shotgun (WGS) entry which is preliminary data.</text>
</comment>
<dbReference type="Proteomes" id="UP001222027">
    <property type="component" value="Unassembled WGS sequence"/>
</dbReference>
<evidence type="ECO:0000313" key="1">
    <source>
        <dbReference type="EMBL" id="KAJ8491478.1"/>
    </source>
</evidence>
<protein>
    <submittedName>
        <fullName evidence="1">Uncharacterized protein</fullName>
    </submittedName>
</protein>
<gene>
    <name evidence="1" type="ORF">OPV22_013199</name>
</gene>